<dbReference type="AlphaFoldDB" id="A0A8C0XMA9"/>
<name>A0A8C0XMA9_CASCN</name>
<evidence type="ECO:0000313" key="2">
    <source>
        <dbReference type="Ensembl" id="ENSCCNP00000031004.1"/>
    </source>
</evidence>
<accession>A0A8C0XMA9</accession>
<organism evidence="2">
    <name type="scientific">Castor canadensis</name>
    <name type="common">American beaver</name>
    <dbReference type="NCBI Taxonomy" id="51338"/>
    <lineage>
        <taxon>Eukaryota</taxon>
        <taxon>Metazoa</taxon>
        <taxon>Chordata</taxon>
        <taxon>Craniata</taxon>
        <taxon>Vertebrata</taxon>
        <taxon>Euteleostomi</taxon>
        <taxon>Mammalia</taxon>
        <taxon>Eutheria</taxon>
        <taxon>Euarchontoglires</taxon>
        <taxon>Glires</taxon>
        <taxon>Rodentia</taxon>
        <taxon>Castorimorpha</taxon>
        <taxon>Castoridae</taxon>
        <taxon>Castor</taxon>
    </lineage>
</organism>
<protein>
    <submittedName>
        <fullName evidence="2">Uncharacterized protein</fullName>
    </submittedName>
</protein>
<sequence length="138" mass="15878">MSIHMKRSSPHRTELAEPFQVLSDKFLFAFQYLSSWDSTPLPLSYHLGLHICHKSHSFAEPVFLLHHYINLLRLPRAMHNIFTSPFSLHPSSSSKKRIKDVHGGAKTTTSRAASAPWPRTERSGKFPTLLFFRSKYCL</sequence>
<evidence type="ECO:0000256" key="1">
    <source>
        <dbReference type="SAM" id="MobiDB-lite"/>
    </source>
</evidence>
<dbReference type="Ensembl" id="ENSCCNT00000039009.1">
    <property type="protein sequence ID" value="ENSCCNP00000031004.1"/>
    <property type="gene ID" value="ENSCCNG00000029589.1"/>
</dbReference>
<reference evidence="2" key="1">
    <citation type="submission" date="2023-09" db="UniProtKB">
        <authorList>
            <consortium name="Ensembl"/>
        </authorList>
    </citation>
    <scope>IDENTIFICATION</scope>
</reference>
<proteinExistence type="predicted"/>
<feature type="region of interest" description="Disordered" evidence="1">
    <location>
        <begin position="88"/>
        <end position="120"/>
    </location>
</feature>